<dbReference type="Gene3D" id="3.40.50.1000">
    <property type="entry name" value="HAD superfamily/HAD-like"/>
    <property type="match status" value="1"/>
</dbReference>
<dbReference type="SUPFAM" id="SSF56784">
    <property type="entry name" value="HAD-like"/>
    <property type="match status" value="1"/>
</dbReference>
<evidence type="ECO:0000313" key="1">
    <source>
        <dbReference type="EMBL" id="TSJ84003.1"/>
    </source>
</evidence>
<comment type="caution">
    <text evidence="1">The sequence shown here is derived from an EMBL/GenBank/DDBJ whole genome shotgun (WGS) entry which is preliminary data.</text>
</comment>
<dbReference type="PANTHER" id="PTHR43434">
    <property type="entry name" value="PHOSPHOGLYCOLATE PHOSPHATASE"/>
    <property type="match status" value="1"/>
</dbReference>
<dbReference type="InterPro" id="IPR036412">
    <property type="entry name" value="HAD-like_sf"/>
</dbReference>
<dbReference type="GO" id="GO:0004713">
    <property type="term" value="F:protein tyrosine kinase activity"/>
    <property type="evidence" value="ECO:0007669"/>
    <property type="project" value="TreeGrafter"/>
</dbReference>
<dbReference type="RefSeq" id="WP_144084874.1">
    <property type="nucleotide sequence ID" value="NZ_JACFRS010000001.1"/>
</dbReference>
<reference evidence="1 2" key="1">
    <citation type="submission" date="2019-07" db="EMBL/GenBank/DDBJ databases">
        <title>Bifidobacterium asteroides genomes.</title>
        <authorList>
            <person name="Zheng H."/>
        </authorList>
    </citation>
    <scope>NUCLEOTIDE SEQUENCE [LARGE SCALE GENOMIC DNA]</scope>
    <source>
        <strain evidence="1 2">W8102</strain>
    </source>
</reference>
<dbReference type="Proteomes" id="UP000316508">
    <property type="component" value="Unassembled WGS sequence"/>
</dbReference>
<dbReference type="SFLD" id="SFLDS00003">
    <property type="entry name" value="Haloacid_Dehalogenase"/>
    <property type="match status" value="1"/>
</dbReference>
<dbReference type="PANTHER" id="PTHR43434:SF20">
    <property type="entry name" value="5'-NUCLEOTIDASE"/>
    <property type="match status" value="1"/>
</dbReference>
<sequence>MGIHMVLWDFDGTLADSSSDVWRSLVYAASLEGGEFPAAFMQDNSNLSAPMRTIFNHVNPRPSPNRLEAFEKNVNTHYRTINDFPSTRLYPGIAIILEELRCKGIGNVIVTMKPKPALERLLTTKGWEDKFQGWITPEVASGREMTKEAMVSYILDRWHLSAQDCLLIGDSQADIRAAATHAVRSVGVTYGDGDTEHLLEANPTYVAHEVVDLASILKKEV</sequence>
<keyword evidence="1" id="KW-0378">Hydrolase</keyword>
<accession>A0A556R542</accession>
<dbReference type="InterPro" id="IPR050155">
    <property type="entry name" value="HAD-like_hydrolase_sf"/>
</dbReference>
<name>A0A556R542_9BIFI</name>
<dbReference type="GO" id="GO:0005829">
    <property type="term" value="C:cytosol"/>
    <property type="evidence" value="ECO:0007669"/>
    <property type="project" value="TreeGrafter"/>
</dbReference>
<dbReference type="EMBL" id="VMHK01000001">
    <property type="protein sequence ID" value="TSJ84003.1"/>
    <property type="molecule type" value="Genomic_DNA"/>
</dbReference>
<dbReference type="Pfam" id="PF13419">
    <property type="entry name" value="HAD_2"/>
    <property type="match status" value="1"/>
</dbReference>
<dbReference type="InterPro" id="IPR023198">
    <property type="entry name" value="PGP-like_dom2"/>
</dbReference>
<dbReference type="AlphaFoldDB" id="A0A556R542"/>
<dbReference type="Gene3D" id="1.10.150.240">
    <property type="entry name" value="Putative phosphatase, domain 2"/>
    <property type="match status" value="1"/>
</dbReference>
<dbReference type="InterPro" id="IPR041492">
    <property type="entry name" value="HAD_2"/>
</dbReference>
<dbReference type="SFLD" id="SFLDG01129">
    <property type="entry name" value="C1.5:_HAD__Beta-PGM__Phosphata"/>
    <property type="match status" value="1"/>
</dbReference>
<proteinExistence type="predicted"/>
<dbReference type="GO" id="GO:0016787">
    <property type="term" value="F:hydrolase activity"/>
    <property type="evidence" value="ECO:0007669"/>
    <property type="project" value="UniProtKB-KW"/>
</dbReference>
<protein>
    <submittedName>
        <fullName evidence="1">HAD family hydrolase</fullName>
    </submittedName>
</protein>
<dbReference type="InterPro" id="IPR023214">
    <property type="entry name" value="HAD_sf"/>
</dbReference>
<gene>
    <name evidence="1" type="ORF">FPK30_00555</name>
</gene>
<evidence type="ECO:0000313" key="2">
    <source>
        <dbReference type="Proteomes" id="UP000316508"/>
    </source>
</evidence>
<organism evidence="1 2">
    <name type="scientific">Bifidobacterium apousia</name>
    <dbReference type="NCBI Taxonomy" id="2750996"/>
    <lineage>
        <taxon>Bacteria</taxon>
        <taxon>Bacillati</taxon>
        <taxon>Actinomycetota</taxon>
        <taxon>Actinomycetes</taxon>
        <taxon>Bifidobacteriales</taxon>
        <taxon>Bifidobacteriaceae</taxon>
        <taxon>Bifidobacterium</taxon>
    </lineage>
</organism>
<keyword evidence="2" id="KW-1185">Reference proteome</keyword>